<reference evidence="2 3" key="1">
    <citation type="journal article" date="2013" name="ISME J.">
        <title>A metabolic model for members of the genus Tetrasphaera involved in enhanced biological phosphorus removal.</title>
        <authorList>
            <person name="Kristiansen R."/>
            <person name="Nguyen H.T.T."/>
            <person name="Saunders A.M."/>
            <person name="Nielsen J.L."/>
            <person name="Wimmer R."/>
            <person name="Le V.Q."/>
            <person name="McIlroy S.J."/>
            <person name="Petrovski S."/>
            <person name="Seviour R.J."/>
            <person name="Calteau A."/>
            <person name="Nielsen K.L."/>
            <person name="Nielsen P.H."/>
        </authorList>
    </citation>
    <scope>NUCLEOTIDE SEQUENCE [LARGE SCALE GENOMIC DNA]</scope>
    <source>
        <strain evidence="2 3">Lp2</strain>
    </source>
</reference>
<protein>
    <recommendedName>
        <fullName evidence="1">Imm-5-like domain-containing protein</fullName>
    </recommendedName>
</protein>
<dbReference type="OrthoDB" id="166981at2"/>
<dbReference type="EMBL" id="CAIZ01000129">
    <property type="protein sequence ID" value="CCH70509.1"/>
    <property type="molecule type" value="Genomic_DNA"/>
</dbReference>
<evidence type="ECO:0000259" key="1">
    <source>
        <dbReference type="Pfam" id="PF21805"/>
    </source>
</evidence>
<dbReference type="RefSeq" id="WP_010850358.1">
    <property type="nucleotide sequence ID" value="NZ_HF570956.1"/>
</dbReference>
<organism evidence="2 3">
    <name type="scientific">Phycicoccus elongatus Lp2</name>
    <dbReference type="NCBI Taxonomy" id="1193181"/>
    <lineage>
        <taxon>Bacteria</taxon>
        <taxon>Bacillati</taxon>
        <taxon>Actinomycetota</taxon>
        <taxon>Actinomycetes</taxon>
        <taxon>Micrococcales</taxon>
        <taxon>Intrasporangiaceae</taxon>
        <taxon>Phycicoccus</taxon>
    </lineage>
</organism>
<dbReference type="Pfam" id="PF21805">
    <property type="entry name" value="Imm5_like"/>
    <property type="match status" value="1"/>
</dbReference>
<sequence length="185" mass="20867">MTADATDWLDQTRSKLKRGNVVLFPKNSPLFGELSHIIDRESHKVMVLWAFDFASQAVETLRRRYPEETRPQVALDTTRAWAAGEVKMPVAKRAILACHAFAKELESPSDIALCHAVGQACGVVHANGHALGFPVYDLTAIVLGSGVDNCREPVERRVSEYIDRITYWREHQADYKGPWAQFMTR</sequence>
<name>N0E5H8_9MICO</name>
<proteinExistence type="predicted"/>
<gene>
    <name evidence="2" type="ORF">BN10_590026</name>
</gene>
<dbReference type="STRING" id="1193181.BN10_590026"/>
<dbReference type="InterPro" id="IPR048667">
    <property type="entry name" value="Imm5-like"/>
</dbReference>
<accession>N0E5H8</accession>
<dbReference type="Proteomes" id="UP000013167">
    <property type="component" value="Unassembled WGS sequence"/>
</dbReference>
<keyword evidence="3" id="KW-1185">Reference proteome</keyword>
<comment type="caution">
    <text evidence="2">The sequence shown here is derived from an EMBL/GenBank/DDBJ whole genome shotgun (WGS) entry which is preliminary data.</text>
</comment>
<evidence type="ECO:0000313" key="3">
    <source>
        <dbReference type="Proteomes" id="UP000013167"/>
    </source>
</evidence>
<dbReference type="eggNOG" id="ENOG5030K0N">
    <property type="taxonomic scope" value="Bacteria"/>
</dbReference>
<dbReference type="HOGENOM" id="CLU_110620_0_0_11"/>
<feature type="domain" description="Imm-5-like" evidence="1">
    <location>
        <begin position="37"/>
        <end position="163"/>
    </location>
</feature>
<dbReference type="AlphaFoldDB" id="N0E5H8"/>
<evidence type="ECO:0000313" key="2">
    <source>
        <dbReference type="EMBL" id="CCH70509.1"/>
    </source>
</evidence>